<dbReference type="EMBL" id="FMYQ01000001">
    <property type="protein sequence ID" value="SDB83141.1"/>
    <property type="molecule type" value="Genomic_DNA"/>
</dbReference>
<evidence type="ECO:0000313" key="2">
    <source>
        <dbReference type="Proteomes" id="UP000198908"/>
    </source>
</evidence>
<reference evidence="2" key="1">
    <citation type="submission" date="2016-09" db="EMBL/GenBank/DDBJ databases">
        <authorList>
            <person name="Varghese N."/>
            <person name="Submissions S."/>
        </authorList>
    </citation>
    <scope>NUCLEOTIDE SEQUENCE [LARGE SCALE GENOMIC DNA]</scope>
    <source>
        <strain evidence="2">TNe-862</strain>
    </source>
</reference>
<name>A0A1G6GM98_9BURK</name>
<gene>
    <name evidence="1" type="ORF">SAMN05421548_101102</name>
</gene>
<evidence type="ECO:0000313" key="1">
    <source>
        <dbReference type="EMBL" id="SDB83141.1"/>
    </source>
</evidence>
<sequence>MNSASIVACTPPYSVVFSFTAPDMQMVVVPAMSTSATTDMAKVSFTVLPLGSLQNGQFRGPVSVFVCGDLLAAGLFGAVPNSG</sequence>
<dbReference type="STRING" id="416944.SAMN05421548_101102"/>
<dbReference type="Proteomes" id="UP000198908">
    <property type="component" value="Unassembled WGS sequence"/>
</dbReference>
<dbReference type="AlphaFoldDB" id="A0A1G6GM98"/>
<proteinExistence type="predicted"/>
<accession>A0A1G6GM98</accession>
<protein>
    <submittedName>
        <fullName evidence="1">Uncharacterized protein</fullName>
    </submittedName>
</protein>
<organism evidence="1 2">
    <name type="scientific">Paraburkholderia lycopersici</name>
    <dbReference type="NCBI Taxonomy" id="416944"/>
    <lineage>
        <taxon>Bacteria</taxon>
        <taxon>Pseudomonadati</taxon>
        <taxon>Pseudomonadota</taxon>
        <taxon>Betaproteobacteria</taxon>
        <taxon>Burkholderiales</taxon>
        <taxon>Burkholderiaceae</taxon>
        <taxon>Paraburkholderia</taxon>
    </lineage>
</organism>
<keyword evidence="2" id="KW-1185">Reference proteome</keyword>